<feature type="compositionally biased region" description="Basic and acidic residues" evidence="2">
    <location>
        <begin position="368"/>
        <end position="381"/>
    </location>
</feature>
<organism evidence="3 4">
    <name type="scientific">Ephemerocybe angulata</name>
    <dbReference type="NCBI Taxonomy" id="980116"/>
    <lineage>
        <taxon>Eukaryota</taxon>
        <taxon>Fungi</taxon>
        <taxon>Dikarya</taxon>
        <taxon>Basidiomycota</taxon>
        <taxon>Agaricomycotina</taxon>
        <taxon>Agaricomycetes</taxon>
        <taxon>Agaricomycetidae</taxon>
        <taxon>Agaricales</taxon>
        <taxon>Agaricineae</taxon>
        <taxon>Psathyrellaceae</taxon>
        <taxon>Ephemerocybe</taxon>
    </lineage>
</organism>
<sequence>MAKQAQSNSGGPATGTRSTATPATKEDALAALRGAKVIAEDHEASSLTKLAEALQRHAQKAKPAGQQQIQHFAEGMETTQEFFRIELQAAKEDIREMIRSGLADFKQHADHTSSSVMDIAKEVHSTLTSQNTATRPTYSSIVASGHPTGVDARTLARHSIQARQIMLDQESSSKLSDQPDGAQAKAIIQNALDEMGAPPDVKVRNVVWAKETGTNRRRSILLEMATDAAAAWLRAGERLRRFSDELGVRVRDGSHKVIGKFFPVSFDPDSHLDELCDANDISRDDIASVKWLKPTKHRKDTQATAHIVIDFKTPEAANEAITRGLAVAGRRLEVTKLKREPTCCHKCYKYGHIAIHCKNDKESCGRCGDETHPTRDCRNPEPRAYGTGANDIPVPALERAKSQRAAKNARKEKARETAAAKEAGVRFSNSVQCRLIGSSQEASQSNPVIQPERNANDAGPSDWSAE</sequence>
<dbReference type="GO" id="GO:0008270">
    <property type="term" value="F:zinc ion binding"/>
    <property type="evidence" value="ECO:0007669"/>
    <property type="project" value="InterPro"/>
</dbReference>
<keyword evidence="4" id="KW-1185">Reference proteome</keyword>
<gene>
    <name evidence="3" type="ORF">DFP72DRAFT_853937</name>
</gene>
<feature type="region of interest" description="Disordered" evidence="2">
    <location>
        <begin position="1"/>
        <end position="27"/>
    </location>
</feature>
<keyword evidence="1" id="KW-0507">mRNA processing</keyword>
<comment type="caution">
    <text evidence="3">The sequence shown here is derived from an EMBL/GenBank/DDBJ whole genome shotgun (WGS) entry which is preliminary data.</text>
</comment>
<feature type="compositionally biased region" description="Polar residues" evidence="2">
    <location>
        <begin position="1"/>
        <end position="22"/>
    </location>
</feature>
<dbReference type="GO" id="GO:0003676">
    <property type="term" value="F:nucleic acid binding"/>
    <property type="evidence" value="ECO:0007669"/>
    <property type="project" value="InterPro"/>
</dbReference>
<feature type="compositionally biased region" description="Polar residues" evidence="2">
    <location>
        <begin position="436"/>
        <end position="448"/>
    </location>
</feature>
<dbReference type="Proteomes" id="UP000521943">
    <property type="component" value="Unassembled WGS sequence"/>
</dbReference>
<feature type="region of interest" description="Disordered" evidence="2">
    <location>
        <begin position="436"/>
        <end position="466"/>
    </location>
</feature>
<evidence type="ECO:0000256" key="2">
    <source>
        <dbReference type="SAM" id="MobiDB-lite"/>
    </source>
</evidence>
<reference evidence="3 4" key="1">
    <citation type="submission" date="2020-07" db="EMBL/GenBank/DDBJ databases">
        <title>Comparative genomics of pyrophilous fungi reveals a link between fire events and developmental genes.</title>
        <authorList>
            <consortium name="DOE Joint Genome Institute"/>
            <person name="Steindorff A.S."/>
            <person name="Carver A."/>
            <person name="Calhoun S."/>
            <person name="Stillman K."/>
            <person name="Liu H."/>
            <person name="Lipzen A."/>
            <person name="Pangilinan J."/>
            <person name="Labutti K."/>
            <person name="Bruns T.D."/>
            <person name="Grigoriev I.V."/>
        </authorList>
    </citation>
    <scope>NUCLEOTIDE SEQUENCE [LARGE SCALE GENOMIC DNA]</scope>
    <source>
        <strain evidence="3 4">CBS 144469</strain>
    </source>
</reference>
<proteinExistence type="predicted"/>
<dbReference type="SUPFAM" id="SSF57756">
    <property type="entry name" value="Retrovirus zinc finger-like domains"/>
    <property type="match status" value="1"/>
</dbReference>
<evidence type="ECO:0000313" key="4">
    <source>
        <dbReference type="Proteomes" id="UP000521943"/>
    </source>
</evidence>
<evidence type="ECO:0000256" key="1">
    <source>
        <dbReference type="ARBA" id="ARBA00022664"/>
    </source>
</evidence>
<dbReference type="EMBL" id="JACGCI010000076">
    <property type="protein sequence ID" value="KAF6747935.1"/>
    <property type="molecule type" value="Genomic_DNA"/>
</dbReference>
<dbReference type="GO" id="GO:0006397">
    <property type="term" value="P:mRNA processing"/>
    <property type="evidence" value="ECO:0007669"/>
    <property type="project" value="UniProtKB-KW"/>
</dbReference>
<dbReference type="Gene3D" id="4.10.60.10">
    <property type="entry name" value="Zinc finger, CCHC-type"/>
    <property type="match status" value="1"/>
</dbReference>
<protein>
    <recommendedName>
        <fullName evidence="5">Gag-like protein</fullName>
    </recommendedName>
</protein>
<accession>A0A8H6LYU2</accession>
<evidence type="ECO:0000313" key="3">
    <source>
        <dbReference type="EMBL" id="KAF6747935.1"/>
    </source>
</evidence>
<feature type="region of interest" description="Disordered" evidence="2">
    <location>
        <begin position="368"/>
        <end position="391"/>
    </location>
</feature>
<evidence type="ECO:0008006" key="5">
    <source>
        <dbReference type="Google" id="ProtNLM"/>
    </source>
</evidence>
<dbReference type="InterPro" id="IPR036875">
    <property type="entry name" value="Znf_CCHC_sf"/>
</dbReference>
<dbReference type="AlphaFoldDB" id="A0A8H6LYU2"/>
<name>A0A8H6LYU2_9AGAR</name>
<dbReference type="OrthoDB" id="2914250at2759"/>